<dbReference type="OrthoDB" id="1095452at2"/>
<feature type="region of interest" description="Disordered" evidence="1">
    <location>
        <begin position="127"/>
        <end position="168"/>
    </location>
</feature>
<sequence>MSNVSIYEKNWIDLVFEDKNKEYGAYQLRKENSKVSLLALFYGILIVGGASSIFIFSSFLSKPVIEPIPTLPDDYIIKVSNFTYPEREKEALKQLPTEKTPETQVEPTNLSNMIVAQTQQAVVDIPTNDKLTTEQPSTDVGSGNGTPDGTGQSTTATAGSSSDGETKESYIPVELDKLPAFPGGMEKFYQYVGNNFDKPEHLNAGTMISVLVAFVIEKDGSMTDIKVIRNPGHGLDKEAIRVLKSLKTKWTPGIKNGNKVRTEYVLPIKVKID</sequence>
<dbReference type="InterPro" id="IPR051045">
    <property type="entry name" value="TonB-dependent_transducer"/>
</dbReference>
<name>A0A4R6QFM6_9FLAO</name>
<organism evidence="4 5">
    <name type="scientific">Flavobacterium dankookense</name>
    <dbReference type="NCBI Taxonomy" id="706186"/>
    <lineage>
        <taxon>Bacteria</taxon>
        <taxon>Pseudomonadati</taxon>
        <taxon>Bacteroidota</taxon>
        <taxon>Flavobacteriia</taxon>
        <taxon>Flavobacteriales</taxon>
        <taxon>Flavobacteriaceae</taxon>
        <taxon>Flavobacterium</taxon>
    </lineage>
</organism>
<dbReference type="InterPro" id="IPR037682">
    <property type="entry name" value="TonB_C"/>
</dbReference>
<evidence type="ECO:0000313" key="5">
    <source>
        <dbReference type="Proteomes" id="UP000295260"/>
    </source>
</evidence>
<dbReference type="GO" id="GO:0098797">
    <property type="term" value="C:plasma membrane protein complex"/>
    <property type="evidence" value="ECO:0007669"/>
    <property type="project" value="TreeGrafter"/>
</dbReference>
<dbReference type="AlphaFoldDB" id="A0A4R6QFM6"/>
<evidence type="ECO:0000256" key="1">
    <source>
        <dbReference type="SAM" id="MobiDB-lite"/>
    </source>
</evidence>
<reference evidence="4 5" key="1">
    <citation type="submission" date="2019-03" db="EMBL/GenBank/DDBJ databases">
        <title>Genomic Encyclopedia of Archaeal and Bacterial Type Strains, Phase II (KMG-II): from individual species to whole genera.</title>
        <authorList>
            <person name="Goeker M."/>
        </authorList>
    </citation>
    <scope>NUCLEOTIDE SEQUENCE [LARGE SCALE GENOMIC DNA]</scope>
    <source>
        <strain evidence="4 5">DSM 25687</strain>
    </source>
</reference>
<comment type="caution">
    <text evidence="4">The sequence shown here is derived from an EMBL/GenBank/DDBJ whole genome shotgun (WGS) entry which is preliminary data.</text>
</comment>
<protein>
    <submittedName>
        <fullName evidence="4">Protein TonB</fullName>
    </submittedName>
</protein>
<gene>
    <name evidence="4" type="ORF">BC748_0342</name>
</gene>
<keyword evidence="2" id="KW-1133">Transmembrane helix</keyword>
<dbReference type="PANTHER" id="PTHR33446">
    <property type="entry name" value="PROTEIN TONB-RELATED"/>
    <property type="match status" value="1"/>
</dbReference>
<dbReference type="GO" id="GO:0055085">
    <property type="term" value="P:transmembrane transport"/>
    <property type="evidence" value="ECO:0007669"/>
    <property type="project" value="InterPro"/>
</dbReference>
<keyword evidence="2" id="KW-0812">Transmembrane</keyword>
<keyword evidence="5" id="KW-1185">Reference proteome</keyword>
<evidence type="ECO:0000313" key="4">
    <source>
        <dbReference type="EMBL" id="TDP60743.1"/>
    </source>
</evidence>
<evidence type="ECO:0000259" key="3">
    <source>
        <dbReference type="Pfam" id="PF03544"/>
    </source>
</evidence>
<dbReference type="Gene3D" id="3.30.1150.10">
    <property type="match status" value="1"/>
</dbReference>
<dbReference type="Pfam" id="PF03544">
    <property type="entry name" value="TonB_C"/>
    <property type="match status" value="1"/>
</dbReference>
<dbReference type="EMBL" id="SNXR01000011">
    <property type="protein sequence ID" value="TDP60743.1"/>
    <property type="molecule type" value="Genomic_DNA"/>
</dbReference>
<feature type="domain" description="TonB C-terminal" evidence="3">
    <location>
        <begin position="209"/>
        <end position="269"/>
    </location>
</feature>
<dbReference type="GO" id="GO:0031992">
    <property type="term" value="F:energy transducer activity"/>
    <property type="evidence" value="ECO:0007669"/>
    <property type="project" value="TreeGrafter"/>
</dbReference>
<feature type="compositionally biased region" description="Low complexity" evidence="1">
    <location>
        <begin position="149"/>
        <end position="163"/>
    </location>
</feature>
<keyword evidence="2" id="KW-0472">Membrane</keyword>
<evidence type="ECO:0000256" key="2">
    <source>
        <dbReference type="SAM" id="Phobius"/>
    </source>
</evidence>
<dbReference type="RefSeq" id="WP_133531712.1">
    <property type="nucleotide sequence ID" value="NZ_SNXR01000011.1"/>
</dbReference>
<dbReference type="Proteomes" id="UP000295260">
    <property type="component" value="Unassembled WGS sequence"/>
</dbReference>
<feature type="compositionally biased region" description="Polar residues" evidence="1">
    <location>
        <begin position="129"/>
        <end position="141"/>
    </location>
</feature>
<dbReference type="SUPFAM" id="SSF74653">
    <property type="entry name" value="TolA/TonB C-terminal domain"/>
    <property type="match status" value="1"/>
</dbReference>
<feature type="transmembrane region" description="Helical" evidence="2">
    <location>
        <begin position="37"/>
        <end position="60"/>
    </location>
</feature>
<proteinExistence type="predicted"/>
<accession>A0A4R6QFM6</accession>
<dbReference type="PANTHER" id="PTHR33446:SF2">
    <property type="entry name" value="PROTEIN TONB"/>
    <property type="match status" value="1"/>
</dbReference>